<protein>
    <recommendedName>
        <fullName evidence="3">NAB domain-containing protein</fullName>
    </recommendedName>
</protein>
<dbReference type="InterPro" id="IPR051861">
    <property type="entry name" value="NET_actin-binding_domain"/>
</dbReference>
<dbReference type="PANTHER" id="PTHR32258">
    <property type="entry name" value="PROTEIN NETWORKED 4A"/>
    <property type="match status" value="1"/>
</dbReference>
<comment type="caution">
    <text evidence="4">The sequence shown here is derived from an EMBL/GenBank/DDBJ whole genome shotgun (WGS) entry which is preliminary data.</text>
</comment>
<dbReference type="InterPro" id="IPR011684">
    <property type="entry name" value="NAB"/>
</dbReference>
<feature type="domain" description="NAB" evidence="3">
    <location>
        <begin position="8"/>
        <end position="87"/>
    </location>
</feature>
<gene>
    <name evidence="4" type="ORF">GH714_029508</name>
</gene>
<accession>A0A6A6LNW3</accession>
<dbReference type="EMBL" id="JAAGAX010000010">
    <property type="protein sequence ID" value="KAF2301813.1"/>
    <property type="molecule type" value="Genomic_DNA"/>
</dbReference>
<dbReference type="PANTHER" id="PTHR32258:SF15">
    <property type="entry name" value="NAB DOMAIN-CONTAINING PROTEIN"/>
    <property type="match status" value="1"/>
</dbReference>
<sequence length="298" mass="34413">MENNGASCSSTPDNHDCPQQSQWLQLTLSDSNKRIKAMMTLLEEDDNTSTRDEIHCKRRVKLFQMLEGFNNSYRSLAEKYDKLRSESCHENNPGSIPSACSDTNEKTRLIPSSTNSELKLFDSYLDSILEDPDADCDNTDFNFEYLNKLVEKLMSTEPHAQSMEMKMKLDSRENHCNEGAKDLCDQNGVNVKMDDSNSVQNQATVRDLSENSYEQANRWSELKFQVTKLMEENLKQQVELARRNIQKRVVINRLQSELEHLKGENRALQNCINCLKVGEKPNQFQTSKLKRIFSSKFF</sequence>
<comment type="similarity">
    <text evidence="2">Belongs to the NET family.</text>
</comment>
<evidence type="ECO:0000313" key="4">
    <source>
        <dbReference type="EMBL" id="KAF2301813.1"/>
    </source>
</evidence>
<evidence type="ECO:0000259" key="3">
    <source>
        <dbReference type="PROSITE" id="PS51774"/>
    </source>
</evidence>
<evidence type="ECO:0000313" key="5">
    <source>
        <dbReference type="Proteomes" id="UP000467840"/>
    </source>
</evidence>
<dbReference type="AlphaFoldDB" id="A0A6A6LNW3"/>
<keyword evidence="1" id="KW-0175">Coiled coil</keyword>
<evidence type="ECO:0000256" key="1">
    <source>
        <dbReference type="ARBA" id="ARBA00023054"/>
    </source>
</evidence>
<dbReference type="GO" id="GO:0003779">
    <property type="term" value="F:actin binding"/>
    <property type="evidence" value="ECO:0007669"/>
    <property type="project" value="InterPro"/>
</dbReference>
<dbReference type="Pfam" id="PF07765">
    <property type="entry name" value="KIP1"/>
    <property type="match status" value="1"/>
</dbReference>
<dbReference type="PROSITE" id="PS51774">
    <property type="entry name" value="NAB"/>
    <property type="match status" value="1"/>
</dbReference>
<organism evidence="4 5">
    <name type="scientific">Hevea brasiliensis</name>
    <name type="common">Para rubber tree</name>
    <name type="synonym">Siphonia brasiliensis</name>
    <dbReference type="NCBI Taxonomy" id="3981"/>
    <lineage>
        <taxon>Eukaryota</taxon>
        <taxon>Viridiplantae</taxon>
        <taxon>Streptophyta</taxon>
        <taxon>Embryophyta</taxon>
        <taxon>Tracheophyta</taxon>
        <taxon>Spermatophyta</taxon>
        <taxon>Magnoliopsida</taxon>
        <taxon>eudicotyledons</taxon>
        <taxon>Gunneridae</taxon>
        <taxon>Pentapetalae</taxon>
        <taxon>rosids</taxon>
        <taxon>fabids</taxon>
        <taxon>Malpighiales</taxon>
        <taxon>Euphorbiaceae</taxon>
        <taxon>Crotonoideae</taxon>
        <taxon>Micrandreae</taxon>
        <taxon>Hevea</taxon>
    </lineage>
</organism>
<reference evidence="4 5" key="1">
    <citation type="journal article" date="2020" name="Mol. Plant">
        <title>The Chromosome-Based Rubber Tree Genome Provides New Insights into Spurge Genome Evolution and Rubber Biosynthesis.</title>
        <authorList>
            <person name="Liu J."/>
            <person name="Shi C."/>
            <person name="Shi C.C."/>
            <person name="Li W."/>
            <person name="Zhang Q.J."/>
            <person name="Zhang Y."/>
            <person name="Li K."/>
            <person name="Lu H.F."/>
            <person name="Shi C."/>
            <person name="Zhu S.T."/>
            <person name="Xiao Z.Y."/>
            <person name="Nan H."/>
            <person name="Yue Y."/>
            <person name="Zhu X.G."/>
            <person name="Wu Y."/>
            <person name="Hong X.N."/>
            <person name="Fan G.Y."/>
            <person name="Tong Y."/>
            <person name="Zhang D."/>
            <person name="Mao C.L."/>
            <person name="Liu Y.L."/>
            <person name="Hao S.J."/>
            <person name="Liu W.Q."/>
            <person name="Lv M.Q."/>
            <person name="Zhang H.B."/>
            <person name="Liu Y."/>
            <person name="Hu-Tang G.R."/>
            <person name="Wang J.P."/>
            <person name="Wang J.H."/>
            <person name="Sun Y.H."/>
            <person name="Ni S.B."/>
            <person name="Chen W.B."/>
            <person name="Zhang X.C."/>
            <person name="Jiao Y.N."/>
            <person name="Eichler E.E."/>
            <person name="Li G.H."/>
            <person name="Liu X."/>
            <person name="Gao L.Z."/>
        </authorList>
    </citation>
    <scope>NUCLEOTIDE SEQUENCE [LARGE SCALE GENOMIC DNA]</scope>
    <source>
        <strain evidence="5">cv. GT1</strain>
        <tissue evidence="4">Leaf</tissue>
    </source>
</reference>
<name>A0A6A6LNW3_HEVBR</name>
<evidence type="ECO:0000256" key="2">
    <source>
        <dbReference type="ARBA" id="ARBA00038006"/>
    </source>
</evidence>
<keyword evidence="5" id="KW-1185">Reference proteome</keyword>
<proteinExistence type="inferred from homology"/>
<dbReference type="Proteomes" id="UP000467840">
    <property type="component" value="Chromosome 4"/>
</dbReference>